<feature type="domain" description="Ketosynthase family 3 (KS3)" evidence="7">
    <location>
        <begin position="765"/>
        <end position="1174"/>
    </location>
</feature>
<dbReference type="Gene3D" id="3.40.50.720">
    <property type="entry name" value="NAD(P)-binding Rossmann-like Domain"/>
    <property type="match status" value="1"/>
</dbReference>
<dbReference type="InterPro" id="IPR009081">
    <property type="entry name" value="PP-bd_ACP"/>
</dbReference>
<dbReference type="InterPro" id="IPR020841">
    <property type="entry name" value="PKS_Beta-ketoAc_synthase_dom"/>
</dbReference>
<evidence type="ECO:0000256" key="1">
    <source>
        <dbReference type="ARBA" id="ARBA00022450"/>
    </source>
</evidence>
<dbReference type="Gene3D" id="1.10.1200.10">
    <property type="entry name" value="ACP-like"/>
    <property type="match status" value="2"/>
</dbReference>
<dbReference type="SMART" id="SM01294">
    <property type="entry name" value="PKS_PP_betabranch"/>
    <property type="match status" value="1"/>
</dbReference>
<keyword evidence="1" id="KW-0596">Phosphopantetheine</keyword>
<dbReference type="InterPro" id="IPR018201">
    <property type="entry name" value="Ketoacyl_synth_AS"/>
</dbReference>
<dbReference type="Pfam" id="PF00550">
    <property type="entry name" value="PP-binding"/>
    <property type="match status" value="2"/>
</dbReference>
<dbReference type="Proteomes" id="UP000509303">
    <property type="component" value="Chromosome"/>
</dbReference>
<dbReference type="GO" id="GO:0031177">
    <property type="term" value="F:phosphopantetheine binding"/>
    <property type="evidence" value="ECO:0007669"/>
    <property type="project" value="InterPro"/>
</dbReference>
<evidence type="ECO:0000256" key="5">
    <source>
        <dbReference type="SAM" id="MobiDB-lite"/>
    </source>
</evidence>
<dbReference type="Pfam" id="PF02801">
    <property type="entry name" value="Ketoacyl-synt_C"/>
    <property type="match status" value="2"/>
</dbReference>
<reference evidence="8 9" key="1">
    <citation type="submission" date="2020-06" db="EMBL/GenBank/DDBJ databases">
        <title>Genome mining for natural products.</title>
        <authorList>
            <person name="Zhang B."/>
            <person name="Shi J."/>
            <person name="Ge H."/>
        </authorList>
    </citation>
    <scope>NUCLEOTIDE SEQUENCE [LARGE SCALE GENOMIC DNA]</scope>
    <source>
        <strain evidence="8 9">NA00687</strain>
    </source>
</reference>
<evidence type="ECO:0000256" key="4">
    <source>
        <dbReference type="ARBA" id="ARBA00023315"/>
    </source>
</evidence>
<accession>A0A7H8N2V2</accession>
<dbReference type="PROSITE" id="PS52004">
    <property type="entry name" value="KS3_2"/>
    <property type="match status" value="2"/>
</dbReference>
<keyword evidence="2" id="KW-0597">Phosphoprotein</keyword>
<dbReference type="Gene3D" id="3.40.47.10">
    <property type="match status" value="2"/>
</dbReference>
<dbReference type="SMART" id="SM00822">
    <property type="entry name" value="PKS_KR"/>
    <property type="match status" value="1"/>
</dbReference>
<dbReference type="GO" id="GO:0005886">
    <property type="term" value="C:plasma membrane"/>
    <property type="evidence" value="ECO:0007669"/>
    <property type="project" value="TreeGrafter"/>
</dbReference>
<dbReference type="CDD" id="cd08953">
    <property type="entry name" value="KR_2_SDR_x"/>
    <property type="match status" value="1"/>
</dbReference>
<feature type="region of interest" description="Disordered" evidence="5">
    <location>
        <begin position="628"/>
        <end position="763"/>
    </location>
</feature>
<dbReference type="PANTHER" id="PTHR43775">
    <property type="entry name" value="FATTY ACID SYNTHASE"/>
    <property type="match status" value="1"/>
</dbReference>
<feature type="compositionally biased region" description="Low complexity" evidence="5">
    <location>
        <begin position="717"/>
        <end position="729"/>
    </location>
</feature>
<dbReference type="InterPro" id="IPR014030">
    <property type="entry name" value="Ketoacyl_synth_N"/>
</dbReference>
<dbReference type="InterPro" id="IPR020806">
    <property type="entry name" value="PKS_PP-bd"/>
</dbReference>
<sequence length="2408" mass="256726">MLTNPDVTIPDDLHLFTEDWREAPATAASPAPRHRCALVLLSDEREQERVRRALVADQPDLTVVCAARGAGFRRLAADRYEVGGDLEAAYRALLRSTADDHGPIDVIAHLWATEPAGRDLLWQPDPLRALLRVVAEEAGRDGRAPRRVVLGGAFADGEERGALEAWWGFERSIGLVVPGTSLTVLGLDEATGDSAQLPSALAAELAAAEPTGALRTGGRRLVQRVRPAALRPGLDMLRTGGTYLITGGAGGLGAIFGGWLARTYRARLVLVGRRPADDPAVRARLAELAEAGAGATWYGQADVADEAALTTALRAATERFGRLDGVLHAAGVEAHGGIADRDAATFARVLEPKIAGTRALERALAGLPQAPDFVCYFSSTAAVLGDFGSCDYAVANRFQVGYARHLAHQDPAGPRRLAVSWPLWRSDGMNLADADAGDFYLRSSGQRYLEPAEGTALFRHLLAQPEAAYLAMVGQRDRIHATLRVAAEAAEHAEATDHAEAADHAGASATPQAQEAARARAGDEGADLADALRRDLKSVVSQIMMLPVEKLAGDENFRDFGFDSITLVEFAGVLSERLGLDLTPDVFFSYSTLHTLHEFLLTRHHTQLADHYDLAPTAEPVTETVAAPAAPAPPARPAAEPTREPAPTPAFADAPPTPTPEAAPVRTGAKLRTRRGDGSRFTPATPPAEPRPTRSEAVSRPEVAPPSPGQQAQSYEPVAQPAHQAAPSHPARHDPQGQSDQRAGRDGVTRPSDRRDAARDAVSPDEQFAIIGMSGRFPAARTVEEFWDLLVEGRSVIGPMPRERREWWADDKRRSVGAIPGIAEFDPLFFEIAPSEAAAMDPRQRLLLEEMWRALEDAGCGREQLAAERVGVFVGAEEGDYRSLAFAEERITSNHNAVMAARLSYFLNLTGPGIAINTACSSSLVALHEACLSLRHGDCDTAIVAGANLLTTPREYDAMDGAGMLSAQGICRAFDKRADGMVPSEAITVVVLKRRPHAERDGHRVYANILASGVNNDGRTNGITAPSGNAQARLLQEVYQRAGISPDSLSHLVSHGTGTRLGDPVEINALAEAFRPHTARTGFCALTSTKPNVGHALAASGLVSLIGLVVGMREEIIPPSINCEEISDFVNWSESPFYISLEAHAWPERAGQPRRAAVSSFGFSGTNAHVVIESHGTARDEVARLGGQPAAPWHLLVCSAKTEAALSRQLANLADHLAALPADVGPGVMASVSHTLLAGRHHFARRCALVVRDRAEAVAALRRAAVGHDGPEVVRGTAPRDFTPSAAETRALRELAAEAAGDRGPGLLTELARSYCQGHEPAAFAGLWGTTPPRRMGLPSYAFEHAEYWVSAPPATATGAPAARLHPLVHRNVSDVTCQRFASTFSGPRDAHGLLSDGTARTGALLELARAAVVLGLGGGARAVALHEVAWHAPVTVAAGGDGAAPLELRVDLRDAGEGRVDWAVYAGEGEDAYLVCDGGAAPATPAGDDQPAVLDLPALRARPGRDRVLVELDPAHHETAGAELVLDSARLEACLAAARQRLGWGAEQGTVTAAAEVGFAATAQPLRWALVTPRADGPADACSLTVELATADGTVAVRLSELTLRQEQARPRAAATVAQAPGEGRRPRMRGWTVSQCVAWELADAAGQVLAIPAQELDADENLANYGIDSLNIATFATTLSGRLGFTLTPDLFFSHPTLGRLANFLLTSHAEQMAARYREGSSAAAAPAAPASDVKRRSDRFAAAAPARATAVGAAEEPIAIVGMSGRFPDARTIDELWSILTEGRSVIGEAPQERASWHASEELPEGQQPPKFGSVPGIAEFDPLFFEISPREAELMDPRQRLLLQEMWRALEDAGYGERSVAAGNVGVFVGVEEGDYRYLVDDQATVTSNSNAILASRLAYFLNLSGPSMAINTACSSGLVALREACLSLAYGDCDTAIVAGASLMASDHDFVAMDKANMLSPDRTCYAFDQRANGMVPGEAVAVLVLKKQRAAERDGNLIHATILGSGINYDGRTNGITAPSGEAQTRLLTSIYDRHHIAPDTLEYVVSHGTGTRLGDPIETNALAEAFRSRTDRTGFCALTSIKPNIGHSMAASGLVNLIALVTAMRKEAIPPSINCEELSDYIDWDNSPFFVNREPRPWPATPGRPRRGAVSSFGMSGTNAHVVLQAYGTEREDAAGRTGRTFPQHHLLLVSAKTEEALKERLTDLADHLAAQQADDAGYLASVSRTLMTGRHHFALRCAVVVQDREDAVRLLREAAAGVKIPNLVRGTVSRDFTPNATIGKLIEGLVRASRTVWGDSERYSDHLTALAEFYSQGYPPHFEGLWESQPRLTSLPGYPFGTEHYWASAAPGSALAVASQDSRLHPLVHEHTSDGNVIHRFSSKFSGREAFLNDLLIPIENTTR</sequence>
<dbReference type="Pfam" id="PF22621">
    <property type="entry name" value="CurL-like_PKS_C"/>
    <property type="match status" value="2"/>
</dbReference>
<name>A0A7H8N2V2_9ACTN</name>
<protein>
    <submittedName>
        <fullName evidence="8">SDR family oxidoreductase</fullName>
    </submittedName>
</protein>
<proteinExistence type="predicted"/>
<dbReference type="Gene3D" id="1.10.1240.100">
    <property type="match status" value="2"/>
</dbReference>
<dbReference type="SMART" id="SM00823">
    <property type="entry name" value="PKS_PP"/>
    <property type="match status" value="2"/>
</dbReference>
<dbReference type="RefSeq" id="WP_176160482.1">
    <property type="nucleotide sequence ID" value="NZ_CP054929.1"/>
</dbReference>
<evidence type="ECO:0000256" key="3">
    <source>
        <dbReference type="ARBA" id="ARBA00022679"/>
    </source>
</evidence>
<dbReference type="InterPro" id="IPR014031">
    <property type="entry name" value="Ketoacyl_synth_C"/>
</dbReference>
<dbReference type="GO" id="GO:0017000">
    <property type="term" value="P:antibiotic biosynthetic process"/>
    <property type="evidence" value="ECO:0007669"/>
    <property type="project" value="UniProtKB-ARBA"/>
</dbReference>
<dbReference type="PANTHER" id="PTHR43775:SF37">
    <property type="entry name" value="SI:DKEY-61P9.11"/>
    <property type="match status" value="1"/>
</dbReference>
<dbReference type="GO" id="GO:0071770">
    <property type="term" value="P:DIM/DIP cell wall layer assembly"/>
    <property type="evidence" value="ECO:0007669"/>
    <property type="project" value="TreeGrafter"/>
</dbReference>
<gene>
    <name evidence="8" type="ORF">HUT08_03400</name>
</gene>
<feature type="compositionally biased region" description="Low complexity" evidence="5">
    <location>
        <begin position="504"/>
        <end position="516"/>
    </location>
</feature>
<dbReference type="InterPro" id="IPR013968">
    <property type="entry name" value="PKS_KR"/>
</dbReference>
<evidence type="ECO:0000256" key="2">
    <source>
        <dbReference type="ARBA" id="ARBA00022553"/>
    </source>
</evidence>
<feature type="region of interest" description="Disordered" evidence="5">
    <location>
        <begin position="490"/>
        <end position="522"/>
    </location>
</feature>
<dbReference type="GO" id="GO:0004312">
    <property type="term" value="F:fatty acid synthase activity"/>
    <property type="evidence" value="ECO:0007669"/>
    <property type="project" value="TreeGrafter"/>
</dbReference>
<dbReference type="InterPro" id="IPR016039">
    <property type="entry name" value="Thiolase-like"/>
</dbReference>
<evidence type="ECO:0000313" key="9">
    <source>
        <dbReference type="Proteomes" id="UP000509303"/>
    </source>
</evidence>
<organism evidence="8 9">
    <name type="scientific">Streptomyces buecherae</name>
    <dbReference type="NCBI Taxonomy" id="2763006"/>
    <lineage>
        <taxon>Bacteria</taxon>
        <taxon>Bacillati</taxon>
        <taxon>Actinomycetota</taxon>
        <taxon>Actinomycetes</taxon>
        <taxon>Kitasatosporales</taxon>
        <taxon>Streptomycetaceae</taxon>
        <taxon>Streptomyces</taxon>
    </lineage>
</organism>
<dbReference type="InterPro" id="IPR036736">
    <property type="entry name" value="ACP-like_sf"/>
</dbReference>
<dbReference type="SUPFAM" id="SSF47336">
    <property type="entry name" value="ACP-like"/>
    <property type="match status" value="2"/>
</dbReference>
<dbReference type="SUPFAM" id="SSF53901">
    <property type="entry name" value="Thiolase-like"/>
    <property type="match status" value="2"/>
</dbReference>
<feature type="compositionally biased region" description="Basic and acidic residues" evidence="5">
    <location>
        <begin position="742"/>
        <end position="759"/>
    </location>
</feature>
<dbReference type="Pfam" id="PF00109">
    <property type="entry name" value="ketoacyl-synt"/>
    <property type="match status" value="2"/>
</dbReference>
<evidence type="ECO:0000259" key="6">
    <source>
        <dbReference type="PROSITE" id="PS50075"/>
    </source>
</evidence>
<keyword evidence="3" id="KW-0808">Transferase</keyword>
<dbReference type="InterPro" id="IPR057326">
    <property type="entry name" value="KR_dom"/>
</dbReference>
<dbReference type="GO" id="GO:0006633">
    <property type="term" value="P:fatty acid biosynthetic process"/>
    <property type="evidence" value="ECO:0007669"/>
    <property type="project" value="InterPro"/>
</dbReference>
<feature type="domain" description="Carrier" evidence="6">
    <location>
        <begin position="529"/>
        <end position="604"/>
    </location>
</feature>
<dbReference type="CDD" id="cd00833">
    <property type="entry name" value="PKS"/>
    <property type="match status" value="2"/>
</dbReference>
<feature type="domain" description="Ketosynthase family 3 (KS3)" evidence="7">
    <location>
        <begin position="1758"/>
        <end position="2173"/>
    </location>
</feature>
<dbReference type="Pfam" id="PF08659">
    <property type="entry name" value="KR"/>
    <property type="match status" value="1"/>
</dbReference>
<keyword evidence="9" id="KW-1185">Reference proteome</keyword>
<keyword evidence="4" id="KW-0012">Acyltransferase</keyword>
<dbReference type="PROSITE" id="PS50075">
    <property type="entry name" value="CARRIER"/>
    <property type="match status" value="2"/>
</dbReference>
<dbReference type="EMBL" id="CP054929">
    <property type="protein sequence ID" value="QKW48750.1"/>
    <property type="molecule type" value="Genomic_DNA"/>
</dbReference>
<feature type="domain" description="Carrier" evidence="6">
    <location>
        <begin position="1634"/>
        <end position="1711"/>
    </location>
</feature>
<dbReference type="SMART" id="SM00825">
    <property type="entry name" value="PKS_KS"/>
    <property type="match status" value="2"/>
</dbReference>
<dbReference type="SUPFAM" id="SSF51735">
    <property type="entry name" value="NAD(P)-binding Rossmann-fold domains"/>
    <property type="match status" value="2"/>
</dbReference>
<dbReference type="InterPro" id="IPR036291">
    <property type="entry name" value="NAD(P)-bd_dom_sf"/>
</dbReference>
<feature type="compositionally biased region" description="Basic and acidic residues" evidence="5">
    <location>
        <begin position="490"/>
        <end position="503"/>
    </location>
</feature>
<evidence type="ECO:0000259" key="7">
    <source>
        <dbReference type="PROSITE" id="PS52004"/>
    </source>
</evidence>
<dbReference type="PROSITE" id="PS00606">
    <property type="entry name" value="KS3_1"/>
    <property type="match status" value="1"/>
</dbReference>
<dbReference type="InterPro" id="IPR050091">
    <property type="entry name" value="PKS_NRPS_Biosynth_Enz"/>
</dbReference>
<dbReference type="GO" id="GO:0005737">
    <property type="term" value="C:cytoplasm"/>
    <property type="evidence" value="ECO:0007669"/>
    <property type="project" value="TreeGrafter"/>
</dbReference>
<evidence type="ECO:0000313" key="8">
    <source>
        <dbReference type="EMBL" id="QKW48750.1"/>
    </source>
</evidence>
<dbReference type="GO" id="GO:0004315">
    <property type="term" value="F:3-oxoacyl-[acyl-carrier-protein] synthase activity"/>
    <property type="evidence" value="ECO:0007669"/>
    <property type="project" value="InterPro"/>
</dbReference>